<name>A0A3B1A320_9ZZZZ</name>
<dbReference type="Pfam" id="PF07732">
    <property type="entry name" value="Cu-oxidase_3"/>
    <property type="match status" value="1"/>
</dbReference>
<proteinExistence type="predicted"/>
<reference evidence="6" key="1">
    <citation type="submission" date="2018-06" db="EMBL/GenBank/DDBJ databases">
        <authorList>
            <person name="Zhirakovskaya E."/>
        </authorList>
    </citation>
    <scope>NUCLEOTIDE SEQUENCE</scope>
</reference>
<feature type="compositionally biased region" description="Gly residues" evidence="4">
    <location>
        <begin position="11"/>
        <end position="25"/>
    </location>
</feature>
<accession>A0A3B1A320</accession>
<dbReference type="InterPro" id="IPR045087">
    <property type="entry name" value="Cu-oxidase_fam"/>
</dbReference>
<dbReference type="AlphaFoldDB" id="A0A3B1A320"/>
<sequence length="346" mass="36265">MGRRRGSSSSGMGGSGGGTSNSGGGTGGGGMGGACYTYPGAPATPGLTTADITFNRGIYMNGSMRMDDGRNVTMWGFTDGGGDMGGGMGGSFPSPAIRVNQGQIVHTVLSNPGMMWLHTIHHHGIEPSTENDGVGHTSFDVQGTYTYQWLASHAGTYFYHCHTNTPLHAEMGMYGALIVDPPDGPGRVFEGGPGYDVEAIWAVDEIDSSWRGNPWNAGTCGGDVGLHDLNPDYFIITGVDGAQSALTDSSVAVDMNRGDTLLVRYINAGFLPQTIRFGGLTGSVVSSDGRAFPNAIDVTSLDTVSAERYDILFNPSSSGTYTVEIDIKHWVTGDVLGTARTRINVN</sequence>
<dbReference type="GO" id="GO:0016491">
    <property type="term" value="F:oxidoreductase activity"/>
    <property type="evidence" value="ECO:0007669"/>
    <property type="project" value="UniProtKB-KW"/>
</dbReference>
<organism evidence="6">
    <name type="scientific">hydrothermal vent metagenome</name>
    <dbReference type="NCBI Taxonomy" id="652676"/>
    <lineage>
        <taxon>unclassified sequences</taxon>
        <taxon>metagenomes</taxon>
        <taxon>ecological metagenomes</taxon>
    </lineage>
</organism>
<keyword evidence="1" id="KW-0479">Metal-binding</keyword>
<dbReference type="Gene3D" id="2.60.40.420">
    <property type="entry name" value="Cupredoxins - blue copper proteins"/>
    <property type="match status" value="1"/>
</dbReference>
<evidence type="ECO:0000256" key="4">
    <source>
        <dbReference type="SAM" id="MobiDB-lite"/>
    </source>
</evidence>
<dbReference type="InterPro" id="IPR008972">
    <property type="entry name" value="Cupredoxin"/>
</dbReference>
<evidence type="ECO:0000259" key="5">
    <source>
        <dbReference type="Pfam" id="PF07732"/>
    </source>
</evidence>
<evidence type="ECO:0000256" key="3">
    <source>
        <dbReference type="ARBA" id="ARBA00023008"/>
    </source>
</evidence>
<dbReference type="SUPFAM" id="SSF49503">
    <property type="entry name" value="Cupredoxins"/>
    <property type="match status" value="2"/>
</dbReference>
<dbReference type="EMBL" id="UOFR01000060">
    <property type="protein sequence ID" value="VAW98471.1"/>
    <property type="molecule type" value="Genomic_DNA"/>
</dbReference>
<evidence type="ECO:0000313" key="6">
    <source>
        <dbReference type="EMBL" id="VAW98471.1"/>
    </source>
</evidence>
<keyword evidence="3" id="KW-0186">Copper</keyword>
<dbReference type="InterPro" id="IPR011707">
    <property type="entry name" value="Cu-oxidase-like_N"/>
</dbReference>
<dbReference type="PANTHER" id="PTHR11709">
    <property type="entry name" value="MULTI-COPPER OXIDASE"/>
    <property type="match status" value="1"/>
</dbReference>
<dbReference type="GO" id="GO:0005507">
    <property type="term" value="F:copper ion binding"/>
    <property type="evidence" value="ECO:0007669"/>
    <property type="project" value="InterPro"/>
</dbReference>
<protein>
    <submittedName>
        <fullName evidence="6">Multicopper oxidase</fullName>
    </submittedName>
</protein>
<evidence type="ECO:0000256" key="1">
    <source>
        <dbReference type="ARBA" id="ARBA00022723"/>
    </source>
</evidence>
<feature type="region of interest" description="Disordered" evidence="4">
    <location>
        <begin position="1"/>
        <end position="25"/>
    </location>
</feature>
<dbReference type="PANTHER" id="PTHR11709:SF394">
    <property type="entry name" value="FI03373P-RELATED"/>
    <property type="match status" value="1"/>
</dbReference>
<feature type="domain" description="Plastocyanin-like" evidence="5">
    <location>
        <begin position="87"/>
        <end position="182"/>
    </location>
</feature>
<gene>
    <name evidence="6" type="ORF">MNBD_GAMMA21-2189</name>
</gene>
<keyword evidence="2" id="KW-0560">Oxidoreductase</keyword>
<evidence type="ECO:0000256" key="2">
    <source>
        <dbReference type="ARBA" id="ARBA00023002"/>
    </source>
</evidence>
<dbReference type="PROSITE" id="PS51257">
    <property type="entry name" value="PROKAR_LIPOPROTEIN"/>
    <property type="match status" value="1"/>
</dbReference>